<keyword evidence="1" id="KW-0732">Signal</keyword>
<evidence type="ECO:0000313" key="3">
    <source>
        <dbReference type="EMBL" id="BBM38983.1"/>
    </source>
</evidence>
<dbReference type="Pfam" id="PF08239">
    <property type="entry name" value="SH3_3"/>
    <property type="match status" value="1"/>
</dbReference>
<dbReference type="Proteomes" id="UP000321892">
    <property type="component" value="Chromosome"/>
</dbReference>
<dbReference type="EMBL" id="AP019823">
    <property type="protein sequence ID" value="BBM38983.1"/>
    <property type="molecule type" value="Genomic_DNA"/>
</dbReference>
<feature type="signal peptide" evidence="1">
    <location>
        <begin position="1"/>
        <end position="28"/>
    </location>
</feature>
<protein>
    <submittedName>
        <fullName evidence="3">SH3 type 3 domain-containing protein</fullName>
    </submittedName>
</protein>
<reference evidence="3 4" key="1">
    <citation type="submission" date="2019-07" db="EMBL/GenBank/DDBJ databases">
        <title>Complete Genome Sequence of Leptotrichia hofstadii Strain JCM16775.</title>
        <authorList>
            <person name="Watanabe S."/>
            <person name="Cui L."/>
        </authorList>
    </citation>
    <scope>NUCLEOTIDE SEQUENCE [LARGE SCALE GENOMIC DNA]</scope>
    <source>
        <strain evidence="3 4">JCM16775</strain>
    </source>
</reference>
<name>A0A510JMI3_9FUSO</name>
<gene>
    <name evidence="3" type="ORF">JCM16775_1694</name>
</gene>
<evidence type="ECO:0000256" key="1">
    <source>
        <dbReference type="SAM" id="SignalP"/>
    </source>
</evidence>
<feature type="domain" description="SH3b" evidence="2">
    <location>
        <begin position="217"/>
        <end position="276"/>
    </location>
</feature>
<accession>A0A510JMI3</accession>
<proteinExistence type="predicted"/>
<dbReference type="Gene3D" id="2.30.30.40">
    <property type="entry name" value="SH3 Domains"/>
    <property type="match status" value="1"/>
</dbReference>
<organism evidence="3 4">
    <name type="scientific">Leptotrichia hofstadii</name>
    <dbReference type="NCBI Taxonomy" id="157688"/>
    <lineage>
        <taxon>Bacteria</taxon>
        <taxon>Fusobacteriati</taxon>
        <taxon>Fusobacteriota</taxon>
        <taxon>Fusobacteriia</taxon>
        <taxon>Fusobacteriales</taxon>
        <taxon>Leptotrichiaceae</taxon>
        <taxon>Leptotrichia</taxon>
    </lineage>
</organism>
<feature type="chain" id="PRO_5021840796" evidence="1">
    <location>
        <begin position="29"/>
        <end position="283"/>
    </location>
</feature>
<dbReference type="AlphaFoldDB" id="A0A510JMI3"/>
<keyword evidence="4" id="KW-1185">Reference proteome</keyword>
<sequence>MFMKLKNFKFRNIFFCCFLLLVSMLSFGQNKKSDEIILTDDGVILDLKGTFKINWDKSDSDVPCSAIEYGEMLFYPDNKDIVNGKAIVLRLRDFDYNNPDIYENNENYEKEAAKEEKIITETLKKNFPEEYQKMQKIRKGEFEVPATVKIKKVLPYTECDFTTVYAYATELKRVAGAKSKITEIKTKKSKDFEEEFSNLNEPFDLKKYEVSSKDGYTNLREKPTTNSRTVSKMDNRTVVKYITKSGDWYYIFDVEYPDESNKLTKTKEYRGFIHKSQLKKYVD</sequence>
<dbReference type="KEGG" id="lhf:JCM16775_1694"/>
<evidence type="ECO:0000259" key="2">
    <source>
        <dbReference type="Pfam" id="PF08239"/>
    </source>
</evidence>
<dbReference type="InterPro" id="IPR003646">
    <property type="entry name" value="SH3-like_bac-type"/>
</dbReference>
<evidence type="ECO:0000313" key="4">
    <source>
        <dbReference type="Proteomes" id="UP000321892"/>
    </source>
</evidence>